<name>A0ABQ1C8K3_9MYCO</name>
<dbReference type="Pfam" id="PF00583">
    <property type="entry name" value="Acetyltransf_1"/>
    <property type="match status" value="1"/>
</dbReference>
<dbReference type="NCBIfam" id="TIGR01575">
    <property type="entry name" value="rimI"/>
    <property type="match status" value="1"/>
</dbReference>
<reference evidence="2 3" key="1">
    <citation type="journal article" date="2019" name="Emerg. Microbes Infect.">
        <title>Comprehensive subspecies identification of 175 nontuberculous mycobacteria species based on 7547 genomic profiles.</title>
        <authorList>
            <person name="Matsumoto Y."/>
            <person name="Kinjo T."/>
            <person name="Motooka D."/>
            <person name="Nabeya D."/>
            <person name="Jung N."/>
            <person name="Uechi K."/>
            <person name="Horii T."/>
            <person name="Iida T."/>
            <person name="Fujita J."/>
            <person name="Nakamura S."/>
        </authorList>
    </citation>
    <scope>NUCLEOTIDE SEQUENCE [LARGE SCALE GENOMIC DNA]</scope>
    <source>
        <strain evidence="2 3">JCM 18565</strain>
    </source>
</reference>
<dbReference type="RefSeq" id="WP_120793618.1">
    <property type="nucleotide sequence ID" value="NZ_BLKX01000001.1"/>
</dbReference>
<evidence type="ECO:0000313" key="2">
    <source>
        <dbReference type="EMBL" id="GFG80759.1"/>
    </source>
</evidence>
<dbReference type="CDD" id="cd04301">
    <property type="entry name" value="NAT_SF"/>
    <property type="match status" value="1"/>
</dbReference>
<dbReference type="PANTHER" id="PTHR43617:SF20">
    <property type="entry name" value="N-ALPHA-ACETYLTRANSFERASE RIMI"/>
    <property type="match status" value="1"/>
</dbReference>
<dbReference type="EMBL" id="BLKX01000001">
    <property type="protein sequence ID" value="GFG80759.1"/>
    <property type="molecule type" value="Genomic_DNA"/>
</dbReference>
<gene>
    <name evidence="2" type="primary">rimI_2</name>
    <name evidence="2" type="ORF">MPRG_40350</name>
</gene>
<evidence type="ECO:0000313" key="3">
    <source>
        <dbReference type="Proteomes" id="UP000465240"/>
    </source>
</evidence>
<dbReference type="InterPro" id="IPR050276">
    <property type="entry name" value="MshD_Acetyltransferase"/>
</dbReference>
<sequence length="163" mass="17421">MTDPQEPVVFDALLPSDVGRCAELDALVFAGDDPWSATVFARELAGKDSYFVGARTNGTLIGYAGIACLGATGFSGTSFYEVRNIAVDPAHQGQGIGRRLLDELLKFAAGGAVFLEVRCDNEAAIALYRDFGFDQVGVRPGYYNGADAVTMRREPRASTQQST</sequence>
<accession>A0ABQ1C8K3</accession>
<dbReference type="InterPro" id="IPR000182">
    <property type="entry name" value="GNAT_dom"/>
</dbReference>
<dbReference type="SUPFAM" id="SSF55729">
    <property type="entry name" value="Acyl-CoA N-acyltransferases (Nat)"/>
    <property type="match status" value="1"/>
</dbReference>
<feature type="domain" description="N-acetyltransferase" evidence="1">
    <location>
        <begin position="8"/>
        <end position="156"/>
    </location>
</feature>
<keyword evidence="3" id="KW-1185">Reference proteome</keyword>
<proteinExistence type="predicted"/>
<dbReference type="InterPro" id="IPR006464">
    <property type="entry name" value="AcTrfase_RimI/Ard1"/>
</dbReference>
<dbReference type="PROSITE" id="PS51186">
    <property type="entry name" value="GNAT"/>
    <property type="match status" value="1"/>
</dbReference>
<dbReference type="Gene3D" id="3.40.630.30">
    <property type="match status" value="1"/>
</dbReference>
<protein>
    <submittedName>
        <fullName evidence="2">Ribosomal-protein-alanine acetyltransferase</fullName>
    </submittedName>
</protein>
<dbReference type="InterPro" id="IPR016181">
    <property type="entry name" value="Acyl_CoA_acyltransferase"/>
</dbReference>
<comment type="caution">
    <text evidence="2">The sequence shown here is derived from an EMBL/GenBank/DDBJ whole genome shotgun (WGS) entry which is preliminary data.</text>
</comment>
<evidence type="ECO:0000259" key="1">
    <source>
        <dbReference type="PROSITE" id="PS51186"/>
    </source>
</evidence>
<dbReference type="PANTHER" id="PTHR43617">
    <property type="entry name" value="L-AMINO ACID N-ACETYLTRANSFERASE"/>
    <property type="match status" value="1"/>
</dbReference>
<dbReference type="Proteomes" id="UP000465240">
    <property type="component" value="Unassembled WGS sequence"/>
</dbReference>
<organism evidence="2 3">
    <name type="scientific">Mycobacterium paragordonae</name>
    <dbReference type="NCBI Taxonomy" id="1389713"/>
    <lineage>
        <taxon>Bacteria</taxon>
        <taxon>Bacillati</taxon>
        <taxon>Actinomycetota</taxon>
        <taxon>Actinomycetes</taxon>
        <taxon>Mycobacteriales</taxon>
        <taxon>Mycobacteriaceae</taxon>
        <taxon>Mycobacterium</taxon>
    </lineage>
</organism>